<proteinExistence type="predicted"/>
<accession>A0AAU8E6K3</accession>
<sequence>MSQSIQIRRGTSAQADALTLLEGELYIDMTLKQLRIHDEVTPGGNKVAMLNAPPRVTLPSAATVSIGTANAETVIVNGSTTITSLGASTDGVRRTVMFTGVLTLTHNGTSLILPGAVDIVTAPGDVAEFINVGGSNWKCLLFTAAAGTVRGSNANGDYVKYPDGRLECSLNVASVSIAVTTAYSPLFYGQPALWTFPIPFVGAMPYVALTPYSVGKLAWGTRSASVSLASAQFAILDIASATATYQLSYIAIGRWK</sequence>
<dbReference type="AlphaFoldDB" id="A0AAU8E6K3"/>
<dbReference type="EMBL" id="CP159258">
    <property type="protein sequence ID" value="XCG75930.1"/>
    <property type="molecule type" value="Genomic_DNA"/>
</dbReference>
<organism evidence="2">
    <name type="scientific">Pseudomonas sp. MYb327</name>
    <dbReference type="NCBI Taxonomy" id="2745230"/>
    <lineage>
        <taxon>Bacteria</taxon>
        <taxon>Pseudomonadati</taxon>
        <taxon>Pseudomonadota</taxon>
        <taxon>Gammaproteobacteria</taxon>
        <taxon>Pseudomonadales</taxon>
        <taxon>Pseudomonadaceae</taxon>
        <taxon>Pseudomonas</taxon>
    </lineage>
</organism>
<gene>
    <name evidence="2" type="ORF">ABVN21_07630</name>
</gene>
<dbReference type="Gene3D" id="2.10.10.30">
    <property type="match status" value="1"/>
</dbReference>
<evidence type="ECO:0000313" key="2">
    <source>
        <dbReference type="EMBL" id="XCG75930.1"/>
    </source>
</evidence>
<dbReference type="InterPro" id="IPR041352">
    <property type="entry name" value="Mtd_N"/>
</dbReference>
<feature type="domain" description="Major tropism determinant N-terminal" evidence="1">
    <location>
        <begin position="5"/>
        <end position="38"/>
    </location>
</feature>
<reference evidence="2" key="1">
    <citation type="submission" date="2024-06" db="EMBL/GenBank/DDBJ databases">
        <title>The Caenorhabditis elegans bacterial microbiome influences microsporidia infection through nutrient limitation and inhibiting parasite invasion.</title>
        <authorList>
            <person name="Tamim El Jarkass H."/>
            <person name="Castelblanco S."/>
            <person name="Kaur M."/>
            <person name="Wan Y.C."/>
            <person name="Ellis A.E."/>
            <person name="Sheldon R.D."/>
            <person name="Lien E.C."/>
            <person name="Burton N.O."/>
            <person name="Wright G.D."/>
            <person name="Reinke A.W."/>
        </authorList>
    </citation>
    <scope>NUCLEOTIDE SEQUENCE</scope>
    <source>
        <strain evidence="2">MYb327</strain>
    </source>
</reference>
<evidence type="ECO:0000259" key="1">
    <source>
        <dbReference type="Pfam" id="PF18454"/>
    </source>
</evidence>
<protein>
    <recommendedName>
        <fullName evidence="1">Major tropism determinant N-terminal domain-containing protein</fullName>
    </recommendedName>
</protein>
<dbReference type="RefSeq" id="WP_339555891.1">
    <property type="nucleotide sequence ID" value="NZ_CP159258.1"/>
</dbReference>
<dbReference type="Pfam" id="PF18454">
    <property type="entry name" value="Mtd_N"/>
    <property type="match status" value="1"/>
</dbReference>
<name>A0AAU8E6K3_9PSED</name>